<protein>
    <submittedName>
        <fullName evidence="1">Uncharacterized protein</fullName>
    </submittedName>
</protein>
<evidence type="ECO:0000313" key="2">
    <source>
        <dbReference type="Proteomes" id="UP000051160"/>
    </source>
</evidence>
<dbReference type="Proteomes" id="UP000051160">
    <property type="component" value="Unassembled WGS sequence"/>
</dbReference>
<reference evidence="1 2" key="1">
    <citation type="journal article" date="2015" name="Genome Announc.">
        <title>Expanding the biotechnology potential of lactobacilli through comparative genomics of 213 strains and associated genera.</title>
        <authorList>
            <person name="Sun Z."/>
            <person name="Harris H.M."/>
            <person name="McCann A."/>
            <person name="Guo C."/>
            <person name="Argimon S."/>
            <person name="Zhang W."/>
            <person name="Yang X."/>
            <person name="Jeffery I.B."/>
            <person name="Cooney J.C."/>
            <person name="Kagawa T.F."/>
            <person name="Liu W."/>
            <person name="Song Y."/>
            <person name="Salvetti E."/>
            <person name="Wrobel A."/>
            <person name="Rasinkangas P."/>
            <person name="Parkhill J."/>
            <person name="Rea M.C."/>
            <person name="O'Sullivan O."/>
            <person name="Ritari J."/>
            <person name="Douillard F.P."/>
            <person name="Paul Ross R."/>
            <person name="Yang R."/>
            <person name="Briner A.E."/>
            <person name="Felis G.E."/>
            <person name="de Vos W.M."/>
            <person name="Barrangou R."/>
            <person name="Klaenhammer T.R."/>
            <person name="Caufield P.W."/>
            <person name="Cui Y."/>
            <person name="Zhang H."/>
            <person name="O'Toole P.W."/>
        </authorList>
    </citation>
    <scope>NUCLEOTIDE SEQUENCE [LARGE SCALE GENOMIC DNA]</scope>
    <source>
        <strain evidence="1 2">DSM 19909</strain>
    </source>
</reference>
<keyword evidence="2" id="KW-1185">Reference proteome</keyword>
<gene>
    <name evidence="1" type="ORF">FD04_GL001352</name>
</gene>
<organism evidence="1 2">
    <name type="scientific">Secundilactobacillus odoratitofui DSM 19909 = JCM 15043</name>
    <dbReference type="NCBI Taxonomy" id="1423776"/>
    <lineage>
        <taxon>Bacteria</taxon>
        <taxon>Bacillati</taxon>
        <taxon>Bacillota</taxon>
        <taxon>Bacilli</taxon>
        <taxon>Lactobacillales</taxon>
        <taxon>Lactobacillaceae</taxon>
        <taxon>Secundilactobacillus</taxon>
    </lineage>
</organism>
<name>A0A0R1LPB4_9LACO</name>
<proteinExistence type="predicted"/>
<dbReference type="AntiFam" id="ANF00057">
    <property type="entry name" value="Translation of E. coli type CRISPR repeat"/>
</dbReference>
<accession>A0A0R1LPB4</accession>
<evidence type="ECO:0000313" key="1">
    <source>
        <dbReference type="EMBL" id="KRK97336.1"/>
    </source>
</evidence>
<dbReference type="AlphaFoldDB" id="A0A0R1LPB4"/>
<dbReference type="PATRIC" id="fig|1423776.4.peg.1370"/>
<sequence>MVVTGDHLRMCGEYKLLKKIIAIILGSPPHVRRILENVLVSTTISRITSACAENTSKKIQNLIHFGDHLRMCGEYLSMLLNRSLHWGSPPHVRRIHSGKRYRDGGIGITSACAENTREVMIMRRYTLGSPPHVRRIHSGKRYRDGGIGITSACAENTGY</sequence>
<comment type="caution">
    <text evidence="1">The sequence shown here is derived from an EMBL/GenBank/DDBJ whole genome shotgun (WGS) entry which is preliminary data.</text>
</comment>
<dbReference type="EMBL" id="AZEE01000029">
    <property type="protein sequence ID" value="KRK97336.1"/>
    <property type="molecule type" value="Genomic_DNA"/>
</dbReference>